<keyword evidence="2" id="KW-1185">Reference proteome</keyword>
<dbReference type="EMBL" id="WHUW01000576">
    <property type="protein sequence ID" value="KAF8414360.1"/>
    <property type="molecule type" value="Genomic_DNA"/>
</dbReference>
<reference evidence="1" key="2">
    <citation type="journal article" date="2020" name="Nat. Commun.">
        <title>Large-scale genome sequencing of mycorrhizal fungi provides insights into the early evolution of symbiotic traits.</title>
        <authorList>
            <person name="Miyauchi S."/>
            <person name="Kiss E."/>
            <person name="Kuo A."/>
            <person name="Drula E."/>
            <person name="Kohler A."/>
            <person name="Sanchez-Garcia M."/>
            <person name="Morin E."/>
            <person name="Andreopoulos B."/>
            <person name="Barry K.W."/>
            <person name="Bonito G."/>
            <person name="Buee M."/>
            <person name="Carver A."/>
            <person name="Chen C."/>
            <person name="Cichocki N."/>
            <person name="Clum A."/>
            <person name="Culley D."/>
            <person name="Crous P.W."/>
            <person name="Fauchery L."/>
            <person name="Girlanda M."/>
            <person name="Hayes R.D."/>
            <person name="Keri Z."/>
            <person name="LaButti K."/>
            <person name="Lipzen A."/>
            <person name="Lombard V."/>
            <person name="Magnuson J."/>
            <person name="Maillard F."/>
            <person name="Murat C."/>
            <person name="Nolan M."/>
            <person name="Ohm R.A."/>
            <person name="Pangilinan J."/>
            <person name="Pereira M.F."/>
            <person name="Perotto S."/>
            <person name="Peter M."/>
            <person name="Pfister S."/>
            <person name="Riley R."/>
            <person name="Sitrit Y."/>
            <person name="Stielow J.B."/>
            <person name="Szollosi G."/>
            <person name="Zifcakova L."/>
            <person name="Stursova M."/>
            <person name="Spatafora J.W."/>
            <person name="Tedersoo L."/>
            <person name="Vaario L.M."/>
            <person name="Yamada A."/>
            <person name="Yan M."/>
            <person name="Wang P."/>
            <person name="Xu J."/>
            <person name="Bruns T."/>
            <person name="Baldrian P."/>
            <person name="Vilgalys R."/>
            <person name="Dunand C."/>
            <person name="Henrissat B."/>
            <person name="Grigoriev I.V."/>
            <person name="Hibbett D."/>
            <person name="Nagy L.G."/>
            <person name="Martin F.M."/>
        </authorList>
    </citation>
    <scope>NUCLEOTIDE SEQUENCE</scope>
    <source>
        <strain evidence="1">BED1</strain>
    </source>
</reference>
<reference evidence="1" key="1">
    <citation type="submission" date="2019-10" db="EMBL/GenBank/DDBJ databases">
        <authorList>
            <consortium name="DOE Joint Genome Institute"/>
            <person name="Kuo A."/>
            <person name="Miyauchi S."/>
            <person name="Kiss E."/>
            <person name="Drula E."/>
            <person name="Kohler A."/>
            <person name="Sanchez-Garcia M."/>
            <person name="Andreopoulos B."/>
            <person name="Barry K.W."/>
            <person name="Bonito G."/>
            <person name="Buee M."/>
            <person name="Carver A."/>
            <person name="Chen C."/>
            <person name="Cichocki N."/>
            <person name="Clum A."/>
            <person name="Culley D."/>
            <person name="Crous P.W."/>
            <person name="Fauchery L."/>
            <person name="Girlanda M."/>
            <person name="Hayes R."/>
            <person name="Keri Z."/>
            <person name="LaButti K."/>
            <person name="Lipzen A."/>
            <person name="Lombard V."/>
            <person name="Magnuson J."/>
            <person name="Maillard F."/>
            <person name="Morin E."/>
            <person name="Murat C."/>
            <person name="Nolan M."/>
            <person name="Ohm R."/>
            <person name="Pangilinan J."/>
            <person name="Pereira M."/>
            <person name="Perotto S."/>
            <person name="Peter M."/>
            <person name="Riley R."/>
            <person name="Sitrit Y."/>
            <person name="Stielow B."/>
            <person name="Szollosi G."/>
            <person name="Zifcakova L."/>
            <person name="Stursova M."/>
            <person name="Spatafora J.W."/>
            <person name="Tedersoo L."/>
            <person name="Vaario L.-M."/>
            <person name="Yamada A."/>
            <person name="Yan M."/>
            <person name="Wang P."/>
            <person name="Xu J."/>
            <person name="Bruns T."/>
            <person name="Baldrian P."/>
            <person name="Vilgalys R."/>
            <person name="Henrissat B."/>
            <person name="Grigoriev I.V."/>
            <person name="Hibbett D."/>
            <person name="Nagy L.G."/>
            <person name="Martin F.M."/>
        </authorList>
    </citation>
    <scope>NUCLEOTIDE SEQUENCE</scope>
    <source>
        <strain evidence="1">BED1</strain>
    </source>
</reference>
<sequence length="302" mass="32531">MKPKSTATASQPTGSKGTKIYWEKGYAYCTDQFIEWCQDNPTKRVKLFSNSTQDAQEEGRTRVQLNTAKKNTYMELARYIFEHDAELRAGLMFDELLRADRTKGLISEIACDFPWFSVLHGWWRSNPTYNVAFSTADLDQDFAAQAAVAFKMQPDFPMVGDSALSLLQLTDPFPASTTPGTSAATAASTSTLPSHEDVIGGNVDANLWGLDDIDLSNMFFEDLDMNFNFASPSTFVASLPAASSATSLPDMSFPSPLATSFATPVSATSFAASLPAVSSAAASSAAPISSINPAVFSLNNAE</sequence>
<name>A0AAD4B870_BOLED</name>
<organism evidence="1 2">
    <name type="scientific">Boletus edulis BED1</name>
    <dbReference type="NCBI Taxonomy" id="1328754"/>
    <lineage>
        <taxon>Eukaryota</taxon>
        <taxon>Fungi</taxon>
        <taxon>Dikarya</taxon>
        <taxon>Basidiomycota</taxon>
        <taxon>Agaricomycotina</taxon>
        <taxon>Agaricomycetes</taxon>
        <taxon>Agaricomycetidae</taxon>
        <taxon>Boletales</taxon>
        <taxon>Boletineae</taxon>
        <taxon>Boletaceae</taxon>
        <taxon>Boletoideae</taxon>
        <taxon>Boletus</taxon>
    </lineage>
</organism>
<comment type="caution">
    <text evidence="1">The sequence shown here is derived from an EMBL/GenBank/DDBJ whole genome shotgun (WGS) entry which is preliminary data.</text>
</comment>
<protein>
    <submittedName>
        <fullName evidence="1">Uncharacterized protein</fullName>
    </submittedName>
</protein>
<dbReference type="AlphaFoldDB" id="A0AAD4B870"/>
<gene>
    <name evidence="1" type="ORF">L210DRAFT_3514055</name>
</gene>
<accession>A0AAD4B870</accession>
<dbReference type="Proteomes" id="UP001194468">
    <property type="component" value="Unassembled WGS sequence"/>
</dbReference>
<proteinExistence type="predicted"/>
<evidence type="ECO:0000313" key="1">
    <source>
        <dbReference type="EMBL" id="KAF8414360.1"/>
    </source>
</evidence>
<evidence type="ECO:0000313" key="2">
    <source>
        <dbReference type="Proteomes" id="UP001194468"/>
    </source>
</evidence>
<feature type="non-terminal residue" evidence="1">
    <location>
        <position position="1"/>
    </location>
</feature>